<sequence length="162" mass="17750">MNKAKLSLLLLVVAGAPAHAQHPLERQLAQLKPIAILPLEGLEWPAGTLLCPLTPYQNALPGASTTAQRVNAFLEKKQFRGDEGHWSLVVVKPAPAGIEQLLFKRNKYDVVTSPEQLSKAADSVPATFEPKECVEVQEARILVTRSRASHRTLISFGAEKLR</sequence>
<comment type="caution">
    <text evidence="2">The sequence shown here is derived from an EMBL/GenBank/DDBJ whole genome shotgun (WGS) entry which is preliminary data.</text>
</comment>
<evidence type="ECO:0000313" key="2">
    <source>
        <dbReference type="EMBL" id="MYN30282.1"/>
    </source>
</evidence>
<reference evidence="2 3" key="1">
    <citation type="submission" date="2019-12" db="EMBL/GenBank/DDBJ databases">
        <title>Novel species isolated from a subtropical stream in China.</title>
        <authorList>
            <person name="Lu H."/>
        </authorList>
    </citation>
    <scope>NUCLEOTIDE SEQUENCE [LARGE SCALE GENOMIC DNA]</scope>
    <source>
        <strain evidence="2 3">CY42W</strain>
    </source>
</reference>
<name>A0ABW9W9F6_9BURK</name>
<evidence type="ECO:0000313" key="3">
    <source>
        <dbReference type="Proteomes" id="UP000642144"/>
    </source>
</evidence>
<dbReference type="Proteomes" id="UP000642144">
    <property type="component" value="Unassembled WGS sequence"/>
</dbReference>
<dbReference type="EMBL" id="WWCT01000034">
    <property type="protein sequence ID" value="MYN30282.1"/>
    <property type="molecule type" value="Genomic_DNA"/>
</dbReference>
<evidence type="ECO:0000256" key="1">
    <source>
        <dbReference type="SAM" id="SignalP"/>
    </source>
</evidence>
<dbReference type="RefSeq" id="WP_161057969.1">
    <property type="nucleotide sequence ID" value="NZ_WWCT01000034.1"/>
</dbReference>
<feature type="signal peptide" evidence="1">
    <location>
        <begin position="1"/>
        <end position="20"/>
    </location>
</feature>
<keyword evidence="3" id="KW-1185">Reference proteome</keyword>
<organism evidence="2 3">
    <name type="scientific">Duganella levis</name>
    <dbReference type="NCBI Taxonomy" id="2692169"/>
    <lineage>
        <taxon>Bacteria</taxon>
        <taxon>Pseudomonadati</taxon>
        <taxon>Pseudomonadota</taxon>
        <taxon>Betaproteobacteria</taxon>
        <taxon>Burkholderiales</taxon>
        <taxon>Oxalobacteraceae</taxon>
        <taxon>Telluria group</taxon>
        <taxon>Duganella</taxon>
    </lineage>
</organism>
<keyword evidence="1" id="KW-0732">Signal</keyword>
<accession>A0ABW9W9F6</accession>
<proteinExistence type="predicted"/>
<feature type="chain" id="PRO_5045302494" evidence="1">
    <location>
        <begin position="21"/>
        <end position="162"/>
    </location>
</feature>
<gene>
    <name evidence="2" type="ORF">GTP69_28130</name>
</gene>
<protein>
    <submittedName>
        <fullName evidence="2">Uncharacterized protein</fullName>
    </submittedName>
</protein>